<dbReference type="STRING" id="906689.A0A2I0WTW2"/>
<gene>
    <name evidence="2" type="primary">NAP1</name>
    <name evidence="2" type="ORF">MA16_Dca000430</name>
</gene>
<accession>A0A2I0WTW2</accession>
<sequence>MINEVHDLAIISCDGIHRERRILLKQETGRMAYFLADQPSLLVPNIQMVFSALALAQYKAPSYSAPNFSMINTAAFRSVFWEALS</sequence>
<comment type="similarity">
    <text evidence="1">Belongs to the HEM-1/HEM-2 family.</text>
</comment>
<dbReference type="GO" id="GO:0030866">
    <property type="term" value="P:cortical actin cytoskeleton organization"/>
    <property type="evidence" value="ECO:0007669"/>
    <property type="project" value="TreeGrafter"/>
</dbReference>
<evidence type="ECO:0000313" key="3">
    <source>
        <dbReference type="Proteomes" id="UP000233837"/>
    </source>
</evidence>
<dbReference type="GO" id="GO:0030031">
    <property type="term" value="P:cell projection assembly"/>
    <property type="evidence" value="ECO:0007669"/>
    <property type="project" value="TreeGrafter"/>
</dbReference>
<name>A0A2I0WTW2_9ASPA</name>
<reference evidence="2 3" key="2">
    <citation type="journal article" date="2017" name="Nature">
        <title>The Apostasia genome and the evolution of orchids.</title>
        <authorList>
            <person name="Zhang G.Q."/>
            <person name="Liu K.W."/>
            <person name="Li Z."/>
            <person name="Lohaus R."/>
            <person name="Hsiao Y.Y."/>
            <person name="Niu S.C."/>
            <person name="Wang J.Y."/>
            <person name="Lin Y.C."/>
            <person name="Xu Q."/>
            <person name="Chen L.J."/>
            <person name="Yoshida K."/>
            <person name="Fujiwara S."/>
            <person name="Wang Z.W."/>
            <person name="Zhang Y.Q."/>
            <person name="Mitsuda N."/>
            <person name="Wang M."/>
            <person name="Liu G.H."/>
            <person name="Pecoraro L."/>
            <person name="Huang H.X."/>
            <person name="Xiao X.J."/>
            <person name="Lin M."/>
            <person name="Wu X.Y."/>
            <person name="Wu W.L."/>
            <person name="Chen Y.Y."/>
            <person name="Chang S.B."/>
            <person name="Sakamoto S."/>
            <person name="Ohme-Takagi M."/>
            <person name="Yagi M."/>
            <person name="Zeng S.J."/>
            <person name="Shen C.Y."/>
            <person name="Yeh C.M."/>
            <person name="Luo Y.B."/>
            <person name="Tsai W.C."/>
            <person name="Van de Peer Y."/>
            <person name="Liu Z.J."/>
        </authorList>
    </citation>
    <scope>NUCLEOTIDE SEQUENCE [LARGE SCALE GENOMIC DNA]</scope>
    <source>
        <tissue evidence="2">The whole plant</tissue>
    </source>
</reference>
<evidence type="ECO:0000313" key="2">
    <source>
        <dbReference type="EMBL" id="PKU79086.1"/>
    </source>
</evidence>
<dbReference type="InterPro" id="IPR019137">
    <property type="entry name" value="Nck-associated_protein-1"/>
</dbReference>
<dbReference type="EMBL" id="KZ502442">
    <property type="protein sequence ID" value="PKU79086.1"/>
    <property type="molecule type" value="Genomic_DNA"/>
</dbReference>
<dbReference type="PANTHER" id="PTHR12093:SF10">
    <property type="entry name" value="MEMBRANE-ASSOCIATED PROTEIN HEM"/>
    <property type="match status" value="1"/>
</dbReference>
<dbReference type="GO" id="GO:0031209">
    <property type="term" value="C:SCAR complex"/>
    <property type="evidence" value="ECO:0007669"/>
    <property type="project" value="TreeGrafter"/>
</dbReference>
<dbReference type="AlphaFoldDB" id="A0A2I0WTW2"/>
<dbReference type="Proteomes" id="UP000233837">
    <property type="component" value="Unassembled WGS sequence"/>
</dbReference>
<dbReference type="GO" id="GO:0000902">
    <property type="term" value="P:cell morphogenesis"/>
    <property type="evidence" value="ECO:0007669"/>
    <property type="project" value="TreeGrafter"/>
</dbReference>
<protein>
    <submittedName>
        <fullName evidence="2">Protein NAP1</fullName>
    </submittedName>
</protein>
<proteinExistence type="inferred from homology"/>
<keyword evidence="3" id="KW-1185">Reference proteome</keyword>
<organism evidence="2 3">
    <name type="scientific">Dendrobium catenatum</name>
    <dbReference type="NCBI Taxonomy" id="906689"/>
    <lineage>
        <taxon>Eukaryota</taxon>
        <taxon>Viridiplantae</taxon>
        <taxon>Streptophyta</taxon>
        <taxon>Embryophyta</taxon>
        <taxon>Tracheophyta</taxon>
        <taxon>Spermatophyta</taxon>
        <taxon>Magnoliopsida</taxon>
        <taxon>Liliopsida</taxon>
        <taxon>Asparagales</taxon>
        <taxon>Orchidaceae</taxon>
        <taxon>Epidendroideae</taxon>
        <taxon>Malaxideae</taxon>
        <taxon>Dendrobiinae</taxon>
        <taxon>Dendrobium</taxon>
    </lineage>
</organism>
<dbReference type="GO" id="GO:0016477">
    <property type="term" value="P:cell migration"/>
    <property type="evidence" value="ECO:0007669"/>
    <property type="project" value="TreeGrafter"/>
</dbReference>
<reference evidence="2 3" key="1">
    <citation type="journal article" date="2016" name="Sci. Rep.">
        <title>The Dendrobium catenatum Lindl. genome sequence provides insights into polysaccharide synthase, floral development and adaptive evolution.</title>
        <authorList>
            <person name="Zhang G.Q."/>
            <person name="Xu Q."/>
            <person name="Bian C."/>
            <person name="Tsai W.C."/>
            <person name="Yeh C.M."/>
            <person name="Liu K.W."/>
            <person name="Yoshida K."/>
            <person name="Zhang L.S."/>
            <person name="Chang S.B."/>
            <person name="Chen F."/>
            <person name="Shi Y."/>
            <person name="Su Y.Y."/>
            <person name="Zhang Y.Q."/>
            <person name="Chen L.J."/>
            <person name="Yin Y."/>
            <person name="Lin M."/>
            <person name="Huang H."/>
            <person name="Deng H."/>
            <person name="Wang Z.W."/>
            <person name="Zhu S.L."/>
            <person name="Zhao X."/>
            <person name="Deng C."/>
            <person name="Niu S.C."/>
            <person name="Huang J."/>
            <person name="Wang M."/>
            <person name="Liu G.H."/>
            <person name="Yang H.J."/>
            <person name="Xiao X.J."/>
            <person name="Hsiao Y.Y."/>
            <person name="Wu W.L."/>
            <person name="Chen Y.Y."/>
            <person name="Mitsuda N."/>
            <person name="Ohme-Takagi M."/>
            <person name="Luo Y.B."/>
            <person name="Van de Peer Y."/>
            <person name="Liu Z.J."/>
        </authorList>
    </citation>
    <scope>NUCLEOTIDE SEQUENCE [LARGE SCALE GENOMIC DNA]</scope>
    <source>
        <tissue evidence="2">The whole plant</tissue>
    </source>
</reference>
<dbReference type="PANTHER" id="PTHR12093">
    <property type="entry name" value="NCK-ASSOCIATED PROTEIN 1"/>
    <property type="match status" value="1"/>
</dbReference>
<dbReference type="Pfam" id="PF09735">
    <property type="entry name" value="Nckap1"/>
    <property type="match status" value="1"/>
</dbReference>
<evidence type="ECO:0000256" key="1">
    <source>
        <dbReference type="ARBA" id="ARBA00037947"/>
    </source>
</evidence>